<proteinExistence type="predicted"/>
<evidence type="ECO:0000256" key="1">
    <source>
        <dbReference type="ARBA" id="ARBA00012417"/>
    </source>
</evidence>
<dbReference type="GO" id="GO:0000166">
    <property type="term" value="F:nucleotide binding"/>
    <property type="evidence" value="ECO:0007669"/>
    <property type="project" value="InterPro"/>
</dbReference>
<keyword evidence="4" id="KW-0239">DNA-directed DNA polymerase</keyword>
<dbReference type="InterPro" id="IPR006134">
    <property type="entry name" value="DNA-dir_DNA_pol_B_multi_dom"/>
</dbReference>
<dbReference type="GO" id="GO:0003677">
    <property type="term" value="F:DNA binding"/>
    <property type="evidence" value="ECO:0007669"/>
    <property type="project" value="InterPro"/>
</dbReference>
<evidence type="ECO:0000313" key="6">
    <source>
        <dbReference type="EMBL" id="ABS18304.1"/>
    </source>
</evidence>
<dbReference type="EMBL" id="EF685903">
    <property type="protein sequence ID" value="ABS18304.1"/>
    <property type="molecule type" value="Genomic_DNA"/>
</dbReference>
<dbReference type="Pfam" id="PF00136">
    <property type="entry name" value="DNA_pol_B"/>
    <property type="match status" value="1"/>
</dbReference>
<name>A7L980_9VIRU</name>
<protein>
    <recommendedName>
        <fullName evidence="1">DNA-directed DNA polymerase</fullName>
        <ecNumber evidence="1">2.7.7.7</ecNumber>
    </recommendedName>
</protein>
<evidence type="ECO:0000256" key="3">
    <source>
        <dbReference type="ARBA" id="ARBA00022695"/>
    </source>
</evidence>
<organism evidence="6">
    <name type="scientific">Acipenserid herpesvirus 1</name>
    <dbReference type="NCBI Taxonomy" id="320883"/>
    <lineage>
        <taxon>Viruses</taxon>
        <taxon>Duplodnaviria</taxon>
        <taxon>Heunggongvirae</taxon>
        <taxon>Peploviricota</taxon>
        <taxon>Herviviricetes</taxon>
        <taxon>Herpesvirales</taxon>
        <taxon>Alloherpesviridae</taxon>
    </lineage>
</organism>
<feature type="non-terminal residue" evidence="6">
    <location>
        <position position="158"/>
    </location>
</feature>
<sequence>SNMYDTNISPEALVGDSPQYLAKYAAGRVVYDWSGVSPGKNTNSPFKLCTILLDIDRSDPAHPKPHKYISYTAHSLRRYLGLRKVHKQLMVKHESNPLLKEYHNKQQGEMKVCANSYYGVAPSVCQAMITAQGRHKIISVNRFLTEYDFKSKHRGFSN</sequence>
<feature type="non-terminal residue" evidence="6">
    <location>
        <position position="1"/>
    </location>
</feature>
<accession>A7L980</accession>
<reference evidence="6" key="2">
    <citation type="submission" date="2007-06" db="EMBL/GenBank/DDBJ databases">
        <authorList>
            <person name="Kelley G.O."/>
            <person name="Waltzek T.B."/>
            <person name="McDowell T.S."/>
            <person name="Yun S.C."/>
            <person name="LaPatra S.E."/>
            <person name="Hedrick R.P."/>
        </authorList>
    </citation>
    <scope>NUCLEOTIDE SEQUENCE</scope>
    <source>
        <strain evidence="6">AciHV1</strain>
    </source>
</reference>
<evidence type="ECO:0000259" key="5">
    <source>
        <dbReference type="Pfam" id="PF00136"/>
    </source>
</evidence>
<evidence type="ECO:0000256" key="4">
    <source>
        <dbReference type="ARBA" id="ARBA00022932"/>
    </source>
</evidence>
<dbReference type="SUPFAM" id="SSF56672">
    <property type="entry name" value="DNA/RNA polymerases"/>
    <property type="match status" value="1"/>
</dbReference>
<feature type="domain" description="DNA-directed DNA polymerase family B multifunctional" evidence="5">
    <location>
        <begin position="63"/>
        <end position="147"/>
    </location>
</feature>
<keyword evidence="3" id="KW-0548">Nucleotidyltransferase</keyword>
<dbReference type="GO" id="GO:0003887">
    <property type="term" value="F:DNA-directed DNA polymerase activity"/>
    <property type="evidence" value="ECO:0007669"/>
    <property type="project" value="UniProtKB-KW"/>
</dbReference>
<reference evidence="6" key="1">
    <citation type="journal article" date="2005" name="J. Aquat. Anim. Health">
        <title>Genetic Relationships among Herpes-Like Viruses Isolated from Sturgeon.</title>
        <authorList>
            <person name="Kelley G.O."/>
            <person name="Waltzek T.B."/>
            <person name="McDowell T.S."/>
            <person name="Yun S.C."/>
            <person name="LaPatra S.E."/>
            <person name="Hedrick R.P."/>
        </authorList>
    </citation>
    <scope>NUCLEOTIDE SEQUENCE</scope>
    <source>
        <strain evidence="6">AciHV1</strain>
    </source>
</reference>
<evidence type="ECO:0000256" key="2">
    <source>
        <dbReference type="ARBA" id="ARBA00022679"/>
    </source>
</evidence>
<dbReference type="EC" id="2.7.7.7" evidence="1"/>
<keyword evidence="2" id="KW-0808">Transferase</keyword>
<dbReference type="Gene3D" id="1.10.287.690">
    <property type="entry name" value="Helix hairpin bin"/>
    <property type="match status" value="1"/>
</dbReference>
<dbReference type="InterPro" id="IPR043502">
    <property type="entry name" value="DNA/RNA_pol_sf"/>
</dbReference>